<feature type="transmembrane region" description="Helical" evidence="1">
    <location>
        <begin position="341"/>
        <end position="363"/>
    </location>
</feature>
<dbReference type="PANTHER" id="PTHR38454:SF1">
    <property type="entry name" value="INTEGRAL MEMBRANE PROTEIN"/>
    <property type="match status" value="1"/>
</dbReference>
<keyword evidence="1" id="KW-0472">Membrane</keyword>
<comment type="caution">
    <text evidence="2">The sequence shown here is derived from an EMBL/GenBank/DDBJ whole genome shotgun (WGS) entry which is preliminary data.</text>
</comment>
<feature type="transmembrane region" description="Helical" evidence="1">
    <location>
        <begin position="448"/>
        <end position="464"/>
    </location>
</feature>
<evidence type="ECO:0000313" key="3">
    <source>
        <dbReference type="Proteomes" id="UP000647235"/>
    </source>
</evidence>
<feature type="transmembrane region" description="Helical" evidence="1">
    <location>
        <begin position="886"/>
        <end position="907"/>
    </location>
</feature>
<sequence length="914" mass="104661">MIWAKEYLKIWKNRQQWKQLLPYILLALLSVGACWFFAGRYGIFGAKVDWISQHSVIPELFRQQFYDTGNFFPDFTLQAGGGQNIYNFAYYGLYSPAILLSYLFPFVSMSDYIMAVSVGSLALSVMLLHYWLSRRGFNRKICFGVSLLFLLAGPMIVQSYSQIMFVNYMPWLLLSFLGADRYLDFVKIIREEVKLHPVREGVRAHTILIIGVWGMILTSFYFSIGGMLALAVYGLCRYIKMEEKAEGVTKVTVWRDFIKAAAGYVFSMGISVLLSGILLVPTAYSLMQGNHIQSGYTWKDLLFPKMPVKELFYQSYGVGLTTLLLTVLLTGLFYRKWQERLLSQISLVLLAIPAFAWVLNGGLYIRGKVWIPFLPLFCYMIATYIKKQTEKQVNVKISAVAYLVTLLFVWHTDTKYSFILLAEDIALLVFYLAFCYLAVCRKKKGQELWLLVPSVCFLAVFLTVCMPNKTRVLEPEFYKTVTNRSYSRLEQKIEKKMTKAVKKANGDSGMYRIEEVGNSRFKAADLNRIRGRKQYLSSMYSSAYSTEYQNFRKDTFGVEQPFRNLMMQSVSENPEFRFLMGVRYILSEKNVPGYRMIMQDGKVAVYENKEVLPMAYVTDQTISDSEYDSLKYPYNQTVFEKAVVVQGEEAQAVQSIKSEGSKDRQIHNVTAQSVKAGTKEVQNVTTGDKKKDDIEKLNISGSFWKIRTRKQTQKEITFGRKAKEGEVLYIRFQVKNHRCGKDVAVWLNGVRNKLTAKTHIYYNGNTMFTYAVALNKGEEKAKLLLDSGDYDVKNVEAYMGQTEQTFSYHTFQTDWKRTKGNRIEGTVKGMADGCFVTSVPYDKGFTVKVDGHTVKTEKVNKAFLGFRIGAGTHRVKITYHSPGKRAGMFVSFVGIFLFAGWMALISLQIKRISV</sequence>
<keyword evidence="1" id="KW-1133">Transmembrane helix</keyword>
<keyword evidence="3" id="KW-1185">Reference proteome</keyword>
<feature type="transmembrane region" description="Helical" evidence="1">
    <location>
        <begin position="141"/>
        <end position="161"/>
    </location>
</feature>
<feature type="transmembrane region" description="Helical" evidence="1">
    <location>
        <begin position="257"/>
        <end position="280"/>
    </location>
</feature>
<proteinExistence type="predicted"/>
<gene>
    <name evidence="2" type="ORF">H8S07_12290</name>
</gene>
<evidence type="ECO:0000256" key="1">
    <source>
        <dbReference type="SAM" id="Phobius"/>
    </source>
</evidence>
<feature type="transmembrane region" description="Helical" evidence="1">
    <location>
        <begin position="311"/>
        <end position="334"/>
    </location>
</feature>
<dbReference type="Pfam" id="PF09586">
    <property type="entry name" value="YfhO"/>
    <property type="match status" value="1"/>
</dbReference>
<accession>A0ABR7EXE1</accession>
<keyword evidence="1" id="KW-0812">Transmembrane</keyword>
<dbReference type="RefSeq" id="WP_186856107.1">
    <property type="nucleotide sequence ID" value="NZ_JACOOY010000018.1"/>
</dbReference>
<feature type="transmembrane region" description="Helical" evidence="1">
    <location>
        <begin position="20"/>
        <end position="38"/>
    </location>
</feature>
<dbReference type="PROSITE" id="PS51257">
    <property type="entry name" value="PROKAR_LIPOPROTEIN"/>
    <property type="match status" value="1"/>
</dbReference>
<organism evidence="2 3">
    <name type="scientific">Dorea hominis</name>
    <dbReference type="NCBI Taxonomy" id="2763040"/>
    <lineage>
        <taxon>Bacteria</taxon>
        <taxon>Bacillati</taxon>
        <taxon>Bacillota</taxon>
        <taxon>Clostridia</taxon>
        <taxon>Lachnospirales</taxon>
        <taxon>Lachnospiraceae</taxon>
        <taxon>Dorea</taxon>
    </lineage>
</organism>
<feature type="transmembrane region" description="Helical" evidence="1">
    <location>
        <begin position="393"/>
        <end position="410"/>
    </location>
</feature>
<feature type="transmembrane region" description="Helical" evidence="1">
    <location>
        <begin position="369"/>
        <end position="386"/>
    </location>
</feature>
<feature type="transmembrane region" description="Helical" evidence="1">
    <location>
        <begin position="112"/>
        <end position="132"/>
    </location>
</feature>
<dbReference type="InterPro" id="IPR018580">
    <property type="entry name" value="Uncharacterised_YfhO"/>
</dbReference>
<reference evidence="2 3" key="1">
    <citation type="submission" date="2020-08" db="EMBL/GenBank/DDBJ databases">
        <title>Genome public.</title>
        <authorList>
            <person name="Liu C."/>
            <person name="Sun Q."/>
        </authorList>
    </citation>
    <scope>NUCLEOTIDE SEQUENCE [LARGE SCALE GENOMIC DNA]</scope>
    <source>
        <strain evidence="2 3">NSJ-36</strain>
    </source>
</reference>
<dbReference type="PANTHER" id="PTHR38454">
    <property type="entry name" value="INTEGRAL MEMBRANE PROTEIN-RELATED"/>
    <property type="match status" value="1"/>
</dbReference>
<evidence type="ECO:0000313" key="2">
    <source>
        <dbReference type="EMBL" id="MBC5666017.1"/>
    </source>
</evidence>
<dbReference type="Proteomes" id="UP000647235">
    <property type="component" value="Unassembled WGS sequence"/>
</dbReference>
<name>A0ABR7EXE1_9FIRM</name>
<feature type="transmembrane region" description="Helical" evidence="1">
    <location>
        <begin position="88"/>
        <end position="106"/>
    </location>
</feature>
<feature type="transmembrane region" description="Helical" evidence="1">
    <location>
        <begin position="207"/>
        <end position="236"/>
    </location>
</feature>
<dbReference type="EMBL" id="JACOOY010000018">
    <property type="protein sequence ID" value="MBC5666017.1"/>
    <property type="molecule type" value="Genomic_DNA"/>
</dbReference>
<protein>
    <submittedName>
        <fullName evidence="2">YfhO family protein</fullName>
    </submittedName>
</protein>
<feature type="transmembrane region" description="Helical" evidence="1">
    <location>
        <begin position="416"/>
        <end position="439"/>
    </location>
</feature>